<dbReference type="OrthoDB" id="4161727at2759"/>
<gene>
    <name evidence="2" type="ORF">B0J13DRAFT_678977</name>
</gene>
<feature type="compositionally biased region" description="Basic and acidic residues" evidence="1">
    <location>
        <begin position="194"/>
        <end position="203"/>
    </location>
</feature>
<evidence type="ECO:0000256" key="1">
    <source>
        <dbReference type="SAM" id="MobiDB-lite"/>
    </source>
</evidence>
<dbReference type="PANTHER" id="PTHR38166">
    <property type="entry name" value="C2H2-TYPE DOMAIN-CONTAINING PROTEIN-RELATED"/>
    <property type="match status" value="1"/>
</dbReference>
<feature type="region of interest" description="Disordered" evidence="1">
    <location>
        <begin position="43"/>
        <end position="70"/>
    </location>
</feature>
<dbReference type="PANTHER" id="PTHR38166:SF1">
    <property type="entry name" value="C2H2-TYPE DOMAIN-CONTAINING PROTEIN"/>
    <property type="match status" value="1"/>
</dbReference>
<keyword evidence="3" id="KW-1185">Reference proteome</keyword>
<comment type="caution">
    <text evidence="2">The sequence shown here is derived from an EMBL/GenBank/DDBJ whole genome shotgun (WGS) entry which is preliminary data.</text>
</comment>
<name>A0A9P9E398_9HYPO</name>
<feature type="compositionally biased region" description="Polar residues" evidence="1">
    <location>
        <begin position="149"/>
        <end position="169"/>
    </location>
</feature>
<evidence type="ECO:0008006" key="4">
    <source>
        <dbReference type="Google" id="ProtNLM"/>
    </source>
</evidence>
<feature type="compositionally biased region" description="Basic and acidic residues" evidence="1">
    <location>
        <begin position="61"/>
        <end position="70"/>
    </location>
</feature>
<dbReference type="AlphaFoldDB" id="A0A9P9E398"/>
<feature type="region of interest" description="Disordered" evidence="1">
    <location>
        <begin position="1"/>
        <end position="27"/>
    </location>
</feature>
<feature type="region of interest" description="Disordered" evidence="1">
    <location>
        <begin position="147"/>
        <end position="203"/>
    </location>
</feature>
<evidence type="ECO:0000313" key="3">
    <source>
        <dbReference type="Proteomes" id="UP000717696"/>
    </source>
</evidence>
<reference evidence="2" key="1">
    <citation type="journal article" date="2021" name="Nat. Commun.">
        <title>Genetic determinants of endophytism in the Arabidopsis root mycobiome.</title>
        <authorList>
            <person name="Mesny F."/>
            <person name="Miyauchi S."/>
            <person name="Thiergart T."/>
            <person name="Pickel B."/>
            <person name="Atanasova L."/>
            <person name="Karlsson M."/>
            <person name="Huettel B."/>
            <person name="Barry K.W."/>
            <person name="Haridas S."/>
            <person name="Chen C."/>
            <person name="Bauer D."/>
            <person name="Andreopoulos W."/>
            <person name="Pangilinan J."/>
            <person name="LaButti K."/>
            <person name="Riley R."/>
            <person name="Lipzen A."/>
            <person name="Clum A."/>
            <person name="Drula E."/>
            <person name="Henrissat B."/>
            <person name="Kohler A."/>
            <person name="Grigoriev I.V."/>
            <person name="Martin F.M."/>
            <person name="Hacquard S."/>
        </authorList>
    </citation>
    <scope>NUCLEOTIDE SEQUENCE</scope>
    <source>
        <strain evidence="2">MPI-CAGE-AT-0021</strain>
    </source>
</reference>
<protein>
    <recommendedName>
        <fullName evidence="4">C2H2-type domain-containing protein</fullName>
    </recommendedName>
</protein>
<proteinExistence type="predicted"/>
<feature type="compositionally biased region" description="Acidic residues" evidence="1">
    <location>
        <begin position="179"/>
        <end position="193"/>
    </location>
</feature>
<dbReference type="Proteomes" id="UP000717696">
    <property type="component" value="Unassembled WGS sequence"/>
</dbReference>
<sequence>MRSTQSAPVVSDTEAHSRVSGAETIPLEHGQIDLSEIEEHSHQDIASDRPSASVTVLSTDSRSDGNRDRRNSVIAEHISNLSICEEDGDISLTESLSSSWSSSSGALSLAAVAISRKEAIVQYVIKHCRAWFDSRLVILARQCNGGGSEAQSDPTSSASHIGGSRSTVCRSKRSRAPEGEDGLDDERNEDEDDNGGKKPSIEPESHKLACPFLKYNPRKYQDWRCCRWGWSTVHRVKEHVYRKHRLPKFKCGRCCEEFKTSTQLLSHQQAVEPCKLKIEPPMDGINDEQFQALRSRKRPRGSISEEEKWVEMYKVIFPDEDMIPSPWQLNEKDHSCGDAANLVRDLGDHARRELPRLMRPRLEDMLDRVIEESLTSDRIVELAQGVFQDILQTFRHVQAESTLSSSADEVDAGNTNDVVINAVDDLFGTWDPTFQIDQSSIDTVFHNTVVDSFGNHSFDIEDFFASTGVEGDSGYGSLGQSVEFEKKPSTL</sequence>
<evidence type="ECO:0000313" key="2">
    <source>
        <dbReference type="EMBL" id="KAH7129937.1"/>
    </source>
</evidence>
<organism evidence="2 3">
    <name type="scientific">Dactylonectria estremocensis</name>
    <dbReference type="NCBI Taxonomy" id="1079267"/>
    <lineage>
        <taxon>Eukaryota</taxon>
        <taxon>Fungi</taxon>
        <taxon>Dikarya</taxon>
        <taxon>Ascomycota</taxon>
        <taxon>Pezizomycotina</taxon>
        <taxon>Sordariomycetes</taxon>
        <taxon>Hypocreomycetidae</taxon>
        <taxon>Hypocreales</taxon>
        <taxon>Nectriaceae</taxon>
        <taxon>Dactylonectria</taxon>
    </lineage>
</organism>
<dbReference type="EMBL" id="JAGMUU010000020">
    <property type="protein sequence ID" value="KAH7129937.1"/>
    <property type="molecule type" value="Genomic_DNA"/>
</dbReference>
<accession>A0A9P9E398</accession>